<keyword evidence="2" id="KW-1185">Reference proteome</keyword>
<proteinExistence type="predicted"/>
<dbReference type="eggNOG" id="ENOG5034B2D">
    <property type="taxonomic scope" value="Bacteria"/>
</dbReference>
<sequence>MTKQIEINVPEWFEMDELATLDTIISPTSENVGILVAGENLNYTRACCPTVRLYLLQMIDGKFEVTKELEAFPFRTRDEAVHFSEKLRSLNALDLVMLMNKEQPIFTA</sequence>
<dbReference type="AlphaFoldDB" id="A0A0A3I9T2"/>
<name>A0A0A3I9T2_9BACI</name>
<dbReference type="EMBL" id="JPVP01000060">
    <property type="protein sequence ID" value="KGR81474.1"/>
    <property type="molecule type" value="Genomic_DNA"/>
</dbReference>
<comment type="caution">
    <text evidence="1">The sequence shown here is derived from an EMBL/GenBank/DDBJ whole genome shotgun (WGS) entry which is preliminary data.</text>
</comment>
<gene>
    <name evidence="1" type="ORF">CD32_19135</name>
</gene>
<evidence type="ECO:0000313" key="1">
    <source>
        <dbReference type="EMBL" id="KGR81474.1"/>
    </source>
</evidence>
<evidence type="ECO:0000313" key="2">
    <source>
        <dbReference type="Proteomes" id="UP000030437"/>
    </source>
</evidence>
<protein>
    <submittedName>
        <fullName evidence="1">Geranylgeranyl pyrophosphate synthase</fullName>
    </submittedName>
</protein>
<dbReference type="Proteomes" id="UP000030437">
    <property type="component" value="Unassembled WGS sequence"/>
</dbReference>
<organism evidence="1 2">
    <name type="scientific">Lysinibacillus odysseyi 34hs-1 = NBRC 100172</name>
    <dbReference type="NCBI Taxonomy" id="1220589"/>
    <lineage>
        <taxon>Bacteria</taxon>
        <taxon>Bacillati</taxon>
        <taxon>Bacillota</taxon>
        <taxon>Bacilli</taxon>
        <taxon>Bacillales</taxon>
        <taxon>Bacillaceae</taxon>
        <taxon>Lysinibacillus</taxon>
    </lineage>
</organism>
<accession>A0A0A3I9T2</accession>
<reference evidence="1 2" key="1">
    <citation type="submission" date="2014-02" db="EMBL/GenBank/DDBJ databases">
        <title>Draft genome sequence of Lysinibacillus odysseyi NBRC 100172.</title>
        <authorList>
            <person name="Zhang F."/>
            <person name="Wang G."/>
            <person name="Zhang L."/>
        </authorList>
    </citation>
    <scope>NUCLEOTIDE SEQUENCE [LARGE SCALE GENOMIC DNA]</scope>
    <source>
        <strain evidence="1 2">NBRC 100172</strain>
    </source>
</reference>
<dbReference type="OrthoDB" id="2453306at2"/>
<dbReference type="RefSeq" id="WP_036157753.1">
    <property type="nucleotide sequence ID" value="NZ_AVCX01000001.1"/>
</dbReference>